<dbReference type="Gene3D" id="3.40.50.300">
    <property type="entry name" value="P-loop containing nucleotide triphosphate hydrolases"/>
    <property type="match status" value="1"/>
</dbReference>
<sequence length="304" mass="34004">MIDFLREEQVKPEIIEGILKFREEHSVTDEMCARIPKPKYLYYGKEIWEEAAVALLCGKNLLLTGPKATGKNVLAENLAAVFARPLFDISFHINTDAASLIGTDTFQNGEVAFREGPVYRCAAEGGFGVLDEINMAKNEALAVLHGILDFRHVIDVPGYDRIALSGATRFIATMNYGYAGTRELNEALASRFVVIAMPQISDAYLNRLLSSQFPKLKEKYAGQFTELFFDIQKKCESGEISTKALDLRGLLDAVTLMEHGLEANCALAMGIVNKSFDPVEQELIRDVIRERIPKKLEREKMFSN</sequence>
<dbReference type="EMBL" id="JACOQH010000005">
    <property type="protein sequence ID" value="MBC5754094.1"/>
    <property type="molecule type" value="Genomic_DNA"/>
</dbReference>
<dbReference type="PANTHER" id="PTHR42759:SF1">
    <property type="entry name" value="MAGNESIUM-CHELATASE SUBUNIT CHLD"/>
    <property type="match status" value="1"/>
</dbReference>
<dbReference type="Pfam" id="PF07728">
    <property type="entry name" value="AAA_5"/>
    <property type="match status" value="1"/>
</dbReference>
<dbReference type="PANTHER" id="PTHR42759">
    <property type="entry name" value="MOXR FAMILY PROTEIN"/>
    <property type="match status" value="1"/>
</dbReference>
<organism evidence="2 3">
    <name type="scientific">Roseburia yibonii</name>
    <dbReference type="NCBI Taxonomy" id="2763063"/>
    <lineage>
        <taxon>Bacteria</taxon>
        <taxon>Bacillati</taxon>
        <taxon>Bacillota</taxon>
        <taxon>Clostridia</taxon>
        <taxon>Lachnospirales</taxon>
        <taxon>Lachnospiraceae</taxon>
        <taxon>Roseburia</taxon>
    </lineage>
</organism>
<evidence type="ECO:0000313" key="3">
    <source>
        <dbReference type="Proteomes" id="UP000621540"/>
    </source>
</evidence>
<dbReference type="InterPro" id="IPR011704">
    <property type="entry name" value="ATPase_dyneun-rel_AAA"/>
</dbReference>
<feature type="domain" description="ATPase dynein-related AAA" evidence="1">
    <location>
        <begin position="60"/>
        <end position="192"/>
    </location>
</feature>
<gene>
    <name evidence="2" type="ORF">H8Z76_08640</name>
</gene>
<evidence type="ECO:0000259" key="1">
    <source>
        <dbReference type="Pfam" id="PF07728"/>
    </source>
</evidence>
<name>A0ABR7IAW1_9FIRM</name>
<protein>
    <submittedName>
        <fullName evidence="2">MoxR family ATPase</fullName>
    </submittedName>
</protein>
<accession>A0ABR7IAW1</accession>
<dbReference type="InterPro" id="IPR027417">
    <property type="entry name" value="P-loop_NTPase"/>
</dbReference>
<proteinExistence type="predicted"/>
<evidence type="ECO:0000313" key="2">
    <source>
        <dbReference type="EMBL" id="MBC5754094.1"/>
    </source>
</evidence>
<comment type="caution">
    <text evidence="2">The sequence shown here is derived from an EMBL/GenBank/DDBJ whole genome shotgun (WGS) entry which is preliminary data.</text>
</comment>
<dbReference type="InterPro" id="IPR050764">
    <property type="entry name" value="CbbQ/NirQ/NorQ/GpvN"/>
</dbReference>
<dbReference type="RefSeq" id="WP_186982249.1">
    <property type="nucleotide sequence ID" value="NZ_JACOQH010000005.1"/>
</dbReference>
<reference evidence="2 3" key="1">
    <citation type="submission" date="2020-08" db="EMBL/GenBank/DDBJ databases">
        <title>Genome public.</title>
        <authorList>
            <person name="Liu C."/>
            <person name="Sun Q."/>
        </authorList>
    </citation>
    <scope>NUCLEOTIDE SEQUENCE [LARGE SCALE GENOMIC DNA]</scope>
    <source>
        <strain evidence="2 3">BX0805</strain>
    </source>
</reference>
<dbReference type="Proteomes" id="UP000621540">
    <property type="component" value="Unassembled WGS sequence"/>
</dbReference>
<dbReference type="SUPFAM" id="SSF52540">
    <property type="entry name" value="P-loop containing nucleoside triphosphate hydrolases"/>
    <property type="match status" value="1"/>
</dbReference>
<keyword evidence="3" id="KW-1185">Reference proteome</keyword>